<keyword evidence="1" id="KW-1133">Transmembrane helix</keyword>
<dbReference type="EMBL" id="DXET01000251">
    <property type="protein sequence ID" value="HIX82517.1"/>
    <property type="molecule type" value="Genomic_DNA"/>
</dbReference>
<feature type="transmembrane region" description="Helical" evidence="1">
    <location>
        <begin position="47"/>
        <end position="67"/>
    </location>
</feature>
<proteinExistence type="predicted"/>
<gene>
    <name evidence="2" type="ORF">H9980_11205</name>
</gene>
<evidence type="ECO:0000256" key="1">
    <source>
        <dbReference type="SAM" id="Phobius"/>
    </source>
</evidence>
<keyword evidence="1" id="KW-0472">Membrane</keyword>
<dbReference type="Proteomes" id="UP000886724">
    <property type="component" value="Unassembled WGS sequence"/>
</dbReference>
<evidence type="ECO:0000313" key="3">
    <source>
        <dbReference type="Proteomes" id="UP000886724"/>
    </source>
</evidence>
<feature type="transmembrane region" description="Helical" evidence="1">
    <location>
        <begin position="21"/>
        <end position="41"/>
    </location>
</feature>
<comment type="caution">
    <text evidence="2">The sequence shown here is derived from an EMBL/GenBank/DDBJ whole genome shotgun (WGS) entry which is preliminary data.</text>
</comment>
<organism evidence="2 3">
    <name type="scientific">Candidatus Erysipelatoclostridium merdavium</name>
    <dbReference type="NCBI Taxonomy" id="2838566"/>
    <lineage>
        <taxon>Bacteria</taxon>
        <taxon>Bacillati</taxon>
        <taxon>Bacillota</taxon>
        <taxon>Erysipelotrichia</taxon>
        <taxon>Erysipelotrichales</taxon>
        <taxon>Erysipelotrichales incertae sedis</taxon>
    </lineage>
</organism>
<accession>A0A9D1XN67</accession>
<protein>
    <submittedName>
        <fullName evidence="2">Uncharacterized protein</fullName>
    </submittedName>
</protein>
<reference evidence="2" key="1">
    <citation type="journal article" date="2021" name="PeerJ">
        <title>Extensive microbial diversity within the chicken gut microbiome revealed by metagenomics and culture.</title>
        <authorList>
            <person name="Gilroy R."/>
            <person name="Ravi A."/>
            <person name="Getino M."/>
            <person name="Pursley I."/>
            <person name="Horton D.L."/>
            <person name="Alikhan N.F."/>
            <person name="Baker D."/>
            <person name="Gharbi K."/>
            <person name="Hall N."/>
            <person name="Watson M."/>
            <person name="Adriaenssens E.M."/>
            <person name="Foster-Nyarko E."/>
            <person name="Jarju S."/>
            <person name="Secka A."/>
            <person name="Antonio M."/>
            <person name="Oren A."/>
            <person name="Chaudhuri R.R."/>
            <person name="La Ragione R."/>
            <person name="Hildebrand F."/>
            <person name="Pallen M.J."/>
        </authorList>
    </citation>
    <scope>NUCLEOTIDE SEQUENCE</scope>
    <source>
        <strain evidence="2">ChiGjej1B1-14440</strain>
    </source>
</reference>
<keyword evidence="1" id="KW-0812">Transmembrane</keyword>
<evidence type="ECO:0000313" key="2">
    <source>
        <dbReference type="EMBL" id="HIX82517.1"/>
    </source>
</evidence>
<feature type="transmembrane region" description="Helical" evidence="1">
    <location>
        <begin position="285"/>
        <end position="303"/>
    </location>
</feature>
<dbReference type="AlphaFoldDB" id="A0A9D1XN67"/>
<name>A0A9D1XN67_9FIRM</name>
<sequence length="453" mass="53491">MENFIEKYKINYDKINLKNRIINYLYYIVNIIVLLACISIREYLIYVLILSLICFIIFTLVHTNIYLNSLSKLYSSLKFDYDNYQETQQILNSICMQFPKHKDRQIQLTLYLTSLACNESPEELIDAFLIYQKELNSNNAKAILELLNIYFYKEFPLNTKIETKKLQRLFSNNNKPDKVINKIKEAFDQKDYQQILDLLKEIDDVHFYEFRDFIEAVTKYQINKDKQILDNYVEEKHVPIYNTVIKILEHDEIKYDKKYIDLYQQLTKNQVQYNHIQSKKVRKTLIIAIIYFGIIIFIFNQALSSTSQTYNSMQEYVNEQYDDLDHVETILEFNQNGWHIGLARSNQDFDSDGSTAEKIVSIMPTYHILSIYEEDGKIIDSYSNSQTILTESYIIARVMDNEGTVIVSFSPAKILYKGKDISVETKSYVENDFTVGFVNGEFNESYLEIESSQ</sequence>
<reference evidence="2" key="2">
    <citation type="submission" date="2021-04" db="EMBL/GenBank/DDBJ databases">
        <authorList>
            <person name="Gilroy R."/>
        </authorList>
    </citation>
    <scope>NUCLEOTIDE SEQUENCE</scope>
    <source>
        <strain evidence="2">ChiGjej1B1-14440</strain>
    </source>
</reference>